<evidence type="ECO:0000256" key="1">
    <source>
        <dbReference type="SAM" id="MobiDB-lite"/>
    </source>
</evidence>
<dbReference type="EMBL" id="JBHTEK010000001">
    <property type="protein sequence ID" value="MFC7670205.1"/>
    <property type="molecule type" value="Genomic_DNA"/>
</dbReference>
<name>A0ABW2U9J7_9BACT</name>
<gene>
    <name evidence="2" type="ORF">ACFQT0_24695</name>
</gene>
<dbReference type="Proteomes" id="UP001596513">
    <property type="component" value="Unassembled WGS sequence"/>
</dbReference>
<dbReference type="InterPro" id="IPR042258">
    <property type="entry name" value="DGOK_N"/>
</dbReference>
<organism evidence="2 3">
    <name type="scientific">Hymenobacter humi</name>
    <dbReference type="NCBI Taxonomy" id="1411620"/>
    <lineage>
        <taxon>Bacteria</taxon>
        <taxon>Pseudomonadati</taxon>
        <taxon>Bacteroidota</taxon>
        <taxon>Cytophagia</taxon>
        <taxon>Cytophagales</taxon>
        <taxon>Hymenobacteraceae</taxon>
        <taxon>Hymenobacter</taxon>
    </lineage>
</organism>
<evidence type="ECO:0000313" key="3">
    <source>
        <dbReference type="Proteomes" id="UP001596513"/>
    </source>
</evidence>
<protein>
    <recommendedName>
        <fullName evidence="4">Carbohydrate kinase FGGY N-terminal domain-containing protein</fullName>
    </recommendedName>
</protein>
<dbReference type="RefSeq" id="WP_380205667.1">
    <property type="nucleotide sequence ID" value="NZ_JBHTEK010000001.1"/>
</dbReference>
<evidence type="ECO:0000313" key="2">
    <source>
        <dbReference type="EMBL" id="MFC7670205.1"/>
    </source>
</evidence>
<keyword evidence="3" id="KW-1185">Reference proteome</keyword>
<accession>A0ABW2U9J7</accession>
<evidence type="ECO:0008006" key="4">
    <source>
        <dbReference type="Google" id="ProtNLM"/>
    </source>
</evidence>
<reference evidence="3" key="1">
    <citation type="journal article" date="2019" name="Int. J. Syst. Evol. Microbiol.">
        <title>The Global Catalogue of Microorganisms (GCM) 10K type strain sequencing project: providing services to taxonomists for standard genome sequencing and annotation.</title>
        <authorList>
            <consortium name="The Broad Institute Genomics Platform"/>
            <consortium name="The Broad Institute Genome Sequencing Center for Infectious Disease"/>
            <person name="Wu L."/>
            <person name="Ma J."/>
        </authorList>
    </citation>
    <scope>NUCLEOTIDE SEQUENCE [LARGE SCALE GENOMIC DNA]</scope>
    <source>
        <strain evidence="3">JCM 19635</strain>
    </source>
</reference>
<comment type="caution">
    <text evidence="2">The sequence shown here is derived from an EMBL/GenBank/DDBJ whole genome shotgun (WGS) entry which is preliminary data.</text>
</comment>
<dbReference type="Gene3D" id="3.30.420.300">
    <property type="entry name" value="2-keto-3-deoxy-galactonokinase, substrate binding domain"/>
    <property type="match status" value="1"/>
</dbReference>
<proteinExistence type="predicted"/>
<sequence>MNPETVFLSCDWGTSSFRLRLVERAGLKILAQESSKEGNAATAELWQRPNSRRSSG</sequence>
<feature type="region of interest" description="Disordered" evidence="1">
    <location>
        <begin position="35"/>
        <end position="56"/>
    </location>
</feature>